<name>A0AAV4FWU7_9GAST</name>
<sequence length="95" mass="11059">MKVKMTMVLVIMVMKIMRVVGYDNNDYNYENEDDCRDDACFDLQYHWSRDKPDIGRARADQPGCLGNTQTRPRCVDTLSSAELWCEKPQSDPYSI</sequence>
<dbReference type="Proteomes" id="UP000762676">
    <property type="component" value="Unassembled WGS sequence"/>
</dbReference>
<gene>
    <name evidence="2" type="ORF">ElyMa_002249700</name>
</gene>
<feature type="chain" id="PRO_5043910006" evidence="1">
    <location>
        <begin position="22"/>
        <end position="95"/>
    </location>
</feature>
<dbReference type="EMBL" id="BMAT01004672">
    <property type="protein sequence ID" value="GFR77932.1"/>
    <property type="molecule type" value="Genomic_DNA"/>
</dbReference>
<proteinExistence type="predicted"/>
<comment type="caution">
    <text evidence="2">The sequence shown here is derived from an EMBL/GenBank/DDBJ whole genome shotgun (WGS) entry which is preliminary data.</text>
</comment>
<protein>
    <submittedName>
        <fullName evidence="2">Uncharacterized protein</fullName>
    </submittedName>
</protein>
<keyword evidence="1" id="KW-0732">Signal</keyword>
<reference evidence="2 3" key="1">
    <citation type="journal article" date="2021" name="Elife">
        <title>Chloroplast acquisition without the gene transfer in kleptoplastic sea slugs, Plakobranchus ocellatus.</title>
        <authorList>
            <person name="Maeda T."/>
            <person name="Takahashi S."/>
            <person name="Yoshida T."/>
            <person name="Shimamura S."/>
            <person name="Takaki Y."/>
            <person name="Nagai Y."/>
            <person name="Toyoda A."/>
            <person name="Suzuki Y."/>
            <person name="Arimoto A."/>
            <person name="Ishii H."/>
            <person name="Satoh N."/>
            <person name="Nishiyama T."/>
            <person name="Hasebe M."/>
            <person name="Maruyama T."/>
            <person name="Minagawa J."/>
            <person name="Obokata J."/>
            <person name="Shigenobu S."/>
        </authorList>
    </citation>
    <scope>NUCLEOTIDE SEQUENCE [LARGE SCALE GENOMIC DNA]</scope>
</reference>
<feature type="signal peptide" evidence="1">
    <location>
        <begin position="1"/>
        <end position="21"/>
    </location>
</feature>
<keyword evidence="3" id="KW-1185">Reference proteome</keyword>
<evidence type="ECO:0000313" key="3">
    <source>
        <dbReference type="Proteomes" id="UP000762676"/>
    </source>
</evidence>
<dbReference type="AlphaFoldDB" id="A0AAV4FWU7"/>
<accession>A0AAV4FWU7</accession>
<evidence type="ECO:0000256" key="1">
    <source>
        <dbReference type="SAM" id="SignalP"/>
    </source>
</evidence>
<evidence type="ECO:0000313" key="2">
    <source>
        <dbReference type="EMBL" id="GFR77932.1"/>
    </source>
</evidence>
<organism evidence="2 3">
    <name type="scientific">Elysia marginata</name>
    <dbReference type="NCBI Taxonomy" id="1093978"/>
    <lineage>
        <taxon>Eukaryota</taxon>
        <taxon>Metazoa</taxon>
        <taxon>Spiralia</taxon>
        <taxon>Lophotrochozoa</taxon>
        <taxon>Mollusca</taxon>
        <taxon>Gastropoda</taxon>
        <taxon>Heterobranchia</taxon>
        <taxon>Euthyneura</taxon>
        <taxon>Panpulmonata</taxon>
        <taxon>Sacoglossa</taxon>
        <taxon>Placobranchoidea</taxon>
        <taxon>Plakobranchidae</taxon>
        <taxon>Elysia</taxon>
    </lineage>
</organism>